<evidence type="ECO:0000256" key="4">
    <source>
        <dbReference type="SAM" id="MobiDB-lite"/>
    </source>
</evidence>
<keyword evidence="3" id="KW-0862">Zinc</keyword>
<feature type="region of interest" description="Disordered" evidence="4">
    <location>
        <begin position="430"/>
        <end position="502"/>
    </location>
</feature>
<evidence type="ECO:0000256" key="1">
    <source>
        <dbReference type="ARBA" id="ARBA00022723"/>
    </source>
</evidence>
<evidence type="ECO:0000313" key="6">
    <source>
        <dbReference type="EMBL" id="KAG2441096.1"/>
    </source>
</evidence>
<keyword evidence="1" id="KW-0479">Metal-binding</keyword>
<feature type="compositionally biased region" description="Low complexity" evidence="4">
    <location>
        <begin position="431"/>
        <end position="450"/>
    </location>
</feature>
<feature type="region of interest" description="Disordered" evidence="4">
    <location>
        <begin position="726"/>
        <end position="799"/>
    </location>
</feature>
<feature type="region of interest" description="Disordered" evidence="4">
    <location>
        <begin position="577"/>
        <end position="597"/>
    </location>
</feature>
<protein>
    <recommendedName>
        <fullName evidence="5">MYND-type domain-containing protein</fullName>
    </recommendedName>
</protein>
<feature type="compositionally biased region" description="Gly residues" evidence="4">
    <location>
        <begin position="101"/>
        <end position="112"/>
    </location>
</feature>
<dbReference type="InterPro" id="IPR002893">
    <property type="entry name" value="Znf_MYND"/>
</dbReference>
<accession>A0A835TLX1</accession>
<feature type="domain" description="MYND-type" evidence="5">
    <location>
        <begin position="1157"/>
        <end position="1207"/>
    </location>
</feature>
<evidence type="ECO:0000256" key="2">
    <source>
        <dbReference type="ARBA" id="ARBA00022771"/>
    </source>
</evidence>
<evidence type="ECO:0000313" key="7">
    <source>
        <dbReference type="Proteomes" id="UP000650467"/>
    </source>
</evidence>
<keyword evidence="7" id="KW-1185">Reference proteome</keyword>
<evidence type="ECO:0000259" key="5">
    <source>
        <dbReference type="PROSITE" id="PS01360"/>
    </source>
</evidence>
<feature type="compositionally biased region" description="Gly residues" evidence="4">
    <location>
        <begin position="773"/>
        <end position="782"/>
    </location>
</feature>
<dbReference type="EMBL" id="JAEHOC010000006">
    <property type="protein sequence ID" value="KAG2441096.1"/>
    <property type="molecule type" value="Genomic_DNA"/>
</dbReference>
<feature type="compositionally biased region" description="Pro residues" evidence="4">
    <location>
        <begin position="577"/>
        <end position="586"/>
    </location>
</feature>
<proteinExistence type="predicted"/>
<dbReference type="PROSITE" id="PS01360">
    <property type="entry name" value="ZF_MYND_1"/>
    <property type="match status" value="1"/>
</dbReference>
<sequence>MTDMHRTVLTAKGQRTAAALVRSKGLEALARLLAADPPFYSADGKLRTYRALADMLCGLLRISQEIQQEVSDGKHAAAHAAAQKAVKKAAAAAGPSSGSGSSSGTGRGGGGRAGDDGSLPELSADGKRSVLAEQVVAAVQRSGILEHLARAALRLLCGQAPEHPDSFSPALEAIALCDAKAEGKSALLHMQKAVLDALCVYTGVYFGLPTEIDSEGDAVGPSREPLGASAQWYLAAHVLAQVAASELHSVMLPYRLMAVERAAAPAAAAAARQPAAVVAAAASSAGPGQGPQGRVITSVRKWAKENGLESKAVELSGLLEATVLNLDLYGLDPTTALPRPALEGCSGCGSVACVSEAPMLRCSSIITTMRSWIRTAAEAEASVAVTLRANAEAAGRAGFQLLVAPAKVGLCQRIARTALERWADSAERARAASAAQGEAAAAGPSGSQPQAPAPEPKRTRPLTQRELRQQAAAAKKAQAQAPRKGGSGGGGSGAAATSSALERARKAAEEELRVLRERVWLLGGFRPERCPLLAVMALACSATVLGFGVTRHVQESADRLEEELRQELLQLQLQPEAPAPQAPPQQPGAAEAGGWTDASTCGAGGGAAAAAQGAAAGTGAGADGGAGAVVLSGSASEASGSPPKYCYRYSYDLAAGLAPPEAGAPSEAWWQTTLQCLRLLGTDASLGELPQGATGLGTFLNIALAGAGSPECEHLIRLRMRQMVGWAGPGDSEPDSDDHTSEDDEGSDGGSGPRSQGGAAAGVAAAGAKGSEGEGQGQGEGENGSESGSEGESESDSEADQVDAYLAAVRQASLSRGLKHGLVPALERLVRKFGSRWGPDDRELAPVVLRVLGSWDEIQQLLQQAPRQQATALVASLSKLAAHQWRAAVEAATAKSADGGLTSKGLQAAEDQMLAAMQLRLQAPGEALAGMLPVWGPEGGGADGAGDAAREAEQRAELLSLGLANWLPAAGQMLEPFDAAALSKLMALADDGDCRAVALSLRDLVLRALEWVQVLVQAAVLAEARGDALAAASWDALVLRGVNAWRLVTRSYQLCKHRLLHRGGPGERTVVRTVELLWARYSDDFVNGPGMQEGRVLDALRKVVDKSSLPAWWRAGKQQPPPEVLAQLARSHSTSVPGPLLVALVPPALVRNRLVVCANPGCTTLEGPSERDMPLPAVCGGCSAARYCRQECMEEHARDFDHTPRVCALLKEAAQAASAQK</sequence>
<feature type="compositionally biased region" description="Acidic residues" evidence="4">
    <location>
        <begin position="732"/>
        <end position="747"/>
    </location>
</feature>
<organism evidence="6 7">
    <name type="scientific">Chlamydomonas incerta</name>
    <dbReference type="NCBI Taxonomy" id="51695"/>
    <lineage>
        <taxon>Eukaryota</taxon>
        <taxon>Viridiplantae</taxon>
        <taxon>Chlorophyta</taxon>
        <taxon>core chlorophytes</taxon>
        <taxon>Chlorophyceae</taxon>
        <taxon>CS clade</taxon>
        <taxon>Chlamydomonadales</taxon>
        <taxon>Chlamydomonadaceae</taxon>
        <taxon>Chlamydomonas</taxon>
    </lineage>
</organism>
<feature type="compositionally biased region" description="Acidic residues" evidence="4">
    <location>
        <begin position="789"/>
        <end position="799"/>
    </location>
</feature>
<gene>
    <name evidence="6" type="ORF">HXX76_003948</name>
</gene>
<feature type="region of interest" description="Disordered" evidence="4">
    <location>
        <begin position="89"/>
        <end position="123"/>
    </location>
</feature>
<reference evidence="6" key="1">
    <citation type="journal article" date="2020" name="bioRxiv">
        <title>Comparative genomics of Chlamydomonas.</title>
        <authorList>
            <person name="Craig R.J."/>
            <person name="Hasan A.R."/>
            <person name="Ness R.W."/>
            <person name="Keightley P.D."/>
        </authorList>
    </citation>
    <scope>NUCLEOTIDE SEQUENCE</scope>
    <source>
        <strain evidence="6">SAG 7.73</strain>
    </source>
</reference>
<evidence type="ECO:0000256" key="3">
    <source>
        <dbReference type="ARBA" id="ARBA00022833"/>
    </source>
</evidence>
<dbReference type="GO" id="GO:0008270">
    <property type="term" value="F:zinc ion binding"/>
    <property type="evidence" value="ECO:0007669"/>
    <property type="project" value="UniProtKB-KW"/>
</dbReference>
<name>A0A835TLX1_CHLIN</name>
<feature type="compositionally biased region" description="Basic and acidic residues" evidence="4">
    <location>
        <begin position="455"/>
        <end position="468"/>
    </location>
</feature>
<feature type="compositionally biased region" description="Low complexity" evidence="4">
    <location>
        <begin position="756"/>
        <end position="769"/>
    </location>
</feature>
<feature type="compositionally biased region" description="Low complexity" evidence="4">
    <location>
        <begin position="587"/>
        <end position="597"/>
    </location>
</feature>
<feature type="compositionally biased region" description="Low complexity" evidence="4">
    <location>
        <begin position="469"/>
        <end position="481"/>
    </location>
</feature>
<dbReference type="OrthoDB" id="10637537at2759"/>
<keyword evidence="2" id="KW-0863">Zinc-finger</keyword>
<comment type="caution">
    <text evidence="6">The sequence shown here is derived from an EMBL/GenBank/DDBJ whole genome shotgun (WGS) entry which is preliminary data.</text>
</comment>
<dbReference type="Proteomes" id="UP000650467">
    <property type="component" value="Unassembled WGS sequence"/>
</dbReference>
<feature type="compositionally biased region" description="Low complexity" evidence="4">
    <location>
        <begin position="89"/>
        <end position="100"/>
    </location>
</feature>
<dbReference type="AlphaFoldDB" id="A0A835TLX1"/>